<sequence length="396" mass="44498">MNDAILHADVQAFINENLDTDILKLVFKKSPFAHVSAKELAEQIEAKRKINKKLPTWFTTPGIYFANKLNISQTSSEATATYKASLVDGNTLADLTAGFGVDTYAFSKKMKQVYHVETELELSNIAQSNCDAMKVSNVTMVHANGIDFLEQTKETLDWIYIDPSRRTDTQEKVYFLSDCEPDVTLYTDLFLFKCNNILIKTGPLLDLSIGQAQLKHVKEIHIIALNNEVKEVLWVLEKGFKGEPSVKAVQLSNSTTEVFAFLRSGEQAAVPTFSLPQKYLYEPNAAVLKSGAFKLLCSRFGVNKLHPHSHLYTASQAKDFPGRHFEIKAVVNYNKKEIQKLDLGKANISTRNFPDSVATIRKKLKLKDGGSEYLFFTKNVDDKLIVISCSRLLQTK</sequence>
<gene>
    <name evidence="3" type="ORF">ACFQZJ_13830</name>
</gene>
<evidence type="ECO:0000313" key="4">
    <source>
        <dbReference type="Proteomes" id="UP001597012"/>
    </source>
</evidence>
<evidence type="ECO:0000313" key="3">
    <source>
        <dbReference type="EMBL" id="MFD0798547.1"/>
    </source>
</evidence>
<dbReference type="Gene3D" id="3.40.50.150">
    <property type="entry name" value="Vaccinia Virus protein VP39"/>
    <property type="match status" value="1"/>
</dbReference>
<dbReference type="InterPro" id="IPR054168">
    <property type="entry name" value="PG_1098_Fer"/>
</dbReference>
<dbReference type="Pfam" id="PF22013">
    <property type="entry name" value="PG_1098_Fer"/>
    <property type="match status" value="1"/>
</dbReference>
<dbReference type="Proteomes" id="UP001597012">
    <property type="component" value="Unassembled WGS sequence"/>
</dbReference>
<feature type="domain" description="THUMP-like" evidence="1">
    <location>
        <begin position="322"/>
        <end position="391"/>
    </location>
</feature>
<dbReference type="Pfam" id="PF18096">
    <property type="entry name" value="Thump_like"/>
    <property type="match status" value="1"/>
</dbReference>
<proteinExistence type="predicted"/>
<dbReference type="GO" id="GO:0008168">
    <property type="term" value="F:methyltransferase activity"/>
    <property type="evidence" value="ECO:0007669"/>
    <property type="project" value="UniProtKB-KW"/>
</dbReference>
<feature type="domain" description="PG-1098 ferredoxin-like" evidence="2">
    <location>
        <begin position="279"/>
        <end position="321"/>
    </location>
</feature>
<dbReference type="RefSeq" id="WP_379935366.1">
    <property type="nucleotide sequence ID" value="NZ_JBHTHY010000012.1"/>
</dbReference>
<dbReference type="GO" id="GO:0032259">
    <property type="term" value="P:methylation"/>
    <property type="evidence" value="ECO:0007669"/>
    <property type="project" value="UniProtKB-KW"/>
</dbReference>
<keyword evidence="4" id="KW-1185">Reference proteome</keyword>
<dbReference type="EMBL" id="JBHTHY010000012">
    <property type="protein sequence ID" value="MFD0798547.1"/>
    <property type="molecule type" value="Genomic_DNA"/>
</dbReference>
<dbReference type="Gene3D" id="1.10.10.1110">
    <property type="entry name" value="Methyltransferase PG1098, N-terminal domain"/>
    <property type="match status" value="1"/>
</dbReference>
<protein>
    <submittedName>
        <fullName evidence="3">RsmD family RNA methyltransferase</fullName>
    </submittedName>
</protein>
<dbReference type="InterPro" id="IPR029063">
    <property type="entry name" value="SAM-dependent_MTases_sf"/>
</dbReference>
<accession>A0ABW3B5D7</accession>
<reference evidence="4" key="1">
    <citation type="journal article" date="2019" name="Int. J. Syst. Evol. Microbiol.">
        <title>The Global Catalogue of Microorganisms (GCM) 10K type strain sequencing project: providing services to taxonomists for standard genome sequencing and annotation.</title>
        <authorList>
            <consortium name="The Broad Institute Genomics Platform"/>
            <consortium name="The Broad Institute Genome Sequencing Center for Infectious Disease"/>
            <person name="Wu L."/>
            <person name="Ma J."/>
        </authorList>
    </citation>
    <scope>NUCLEOTIDE SEQUENCE [LARGE SCALE GENOMIC DNA]</scope>
    <source>
        <strain evidence="4">CCUG 61948</strain>
    </source>
</reference>
<evidence type="ECO:0000259" key="2">
    <source>
        <dbReference type="Pfam" id="PF22013"/>
    </source>
</evidence>
<name>A0ABW3B5D7_9FLAO</name>
<keyword evidence="3" id="KW-0808">Transferase</keyword>
<dbReference type="InterPro" id="IPR041497">
    <property type="entry name" value="Thump-like"/>
</dbReference>
<dbReference type="Pfam" id="PF03602">
    <property type="entry name" value="Cons_hypoth95"/>
    <property type="match status" value="1"/>
</dbReference>
<organism evidence="3 4">
    <name type="scientific">Maribacter chungangensis</name>
    <dbReference type="NCBI Taxonomy" id="1069117"/>
    <lineage>
        <taxon>Bacteria</taxon>
        <taxon>Pseudomonadati</taxon>
        <taxon>Bacteroidota</taxon>
        <taxon>Flavobacteriia</taxon>
        <taxon>Flavobacteriales</taxon>
        <taxon>Flavobacteriaceae</taxon>
        <taxon>Maribacter</taxon>
    </lineage>
</organism>
<dbReference type="SUPFAM" id="SSF53335">
    <property type="entry name" value="S-adenosyl-L-methionine-dependent methyltransferases"/>
    <property type="match status" value="1"/>
</dbReference>
<comment type="caution">
    <text evidence="3">The sequence shown here is derived from an EMBL/GenBank/DDBJ whole genome shotgun (WGS) entry which is preliminary data.</text>
</comment>
<keyword evidence="3" id="KW-0489">Methyltransferase</keyword>
<evidence type="ECO:0000259" key="1">
    <source>
        <dbReference type="Pfam" id="PF18096"/>
    </source>
</evidence>